<feature type="transmembrane region" description="Helical" evidence="7">
    <location>
        <begin position="439"/>
        <end position="460"/>
    </location>
</feature>
<feature type="transmembrane region" description="Helical" evidence="7">
    <location>
        <begin position="54"/>
        <end position="72"/>
    </location>
</feature>
<evidence type="ECO:0000259" key="8">
    <source>
        <dbReference type="PROSITE" id="PS50850"/>
    </source>
</evidence>
<dbReference type="InterPro" id="IPR011701">
    <property type="entry name" value="MFS"/>
</dbReference>
<feature type="transmembrane region" description="Helical" evidence="7">
    <location>
        <begin position="204"/>
        <end position="224"/>
    </location>
</feature>
<dbReference type="Gene3D" id="1.20.1720.10">
    <property type="entry name" value="Multidrug resistance protein D"/>
    <property type="match status" value="1"/>
</dbReference>
<feature type="transmembrane region" description="Helical" evidence="7">
    <location>
        <begin position="170"/>
        <end position="192"/>
    </location>
</feature>
<dbReference type="PROSITE" id="PS50850">
    <property type="entry name" value="MFS"/>
    <property type="match status" value="1"/>
</dbReference>
<reference evidence="9 10" key="1">
    <citation type="submission" date="2024-03" db="EMBL/GenBank/DDBJ databases">
        <title>Natural products discovery in diverse microorganisms through a two-stage MS feature dereplication strategy.</title>
        <authorList>
            <person name="Zhang R."/>
        </authorList>
    </citation>
    <scope>NUCLEOTIDE SEQUENCE [LARGE SCALE GENOMIC DNA]</scope>
    <source>
        <strain evidence="9 10">18930</strain>
    </source>
</reference>
<dbReference type="RefSeq" id="WP_338889637.1">
    <property type="nucleotide sequence ID" value="NZ_CP147846.1"/>
</dbReference>
<feature type="transmembrane region" description="Helical" evidence="7">
    <location>
        <begin position="272"/>
        <end position="294"/>
    </location>
</feature>
<sequence>MATKQEVAGVGFRSERGPVLIALMLSTSLVALDSTIIATAVLTIVGDLGGFSQFPWLFSIYLLAQAVSVPLYGKLADLFGRKKIMLWGIGVFLLGSILCGLAWSMPALIVFRAIQGLGAGAVQPMAITIAGDIYTLQERAKAQGYLASVWAMSSVLGPALGGFFSEFLSWRWIFFVNIPLCALAAWMLIRRFHEEPVSGPRPKIDYLGAGLLTVGATAVLLGLLEGGQSWAWGSGISVGIFAAGIVSLALFTWQQTRAEEPILPLWVFTRRVLVVSSLISLLVGAIVLGLTSYVPTFVQGVLGTGAIVAGFALATLTLGWPIAASLSGKFYLRFGFRATALTGGSIAVFGTGLGVLIGAGSQIWMVAAVCFVVGLGMGLIASPTLIAAQSSVEWDERGVATSTNMFARSIGSAVGVAIFGAIVNSRVSGDPEPEQLSDAIHLVFIGVAAAAVLMLLAAMLMPGRGSGPSSPDSASAPSNGSATAPSNGSATAPSDGSA</sequence>
<comment type="subcellular location">
    <subcellularLocation>
        <location evidence="1">Cell inner membrane</location>
        <topology evidence="1">Multi-pass membrane protein</topology>
    </subcellularLocation>
</comment>
<feature type="compositionally biased region" description="Low complexity" evidence="6">
    <location>
        <begin position="464"/>
        <end position="482"/>
    </location>
</feature>
<evidence type="ECO:0000256" key="3">
    <source>
        <dbReference type="ARBA" id="ARBA00022692"/>
    </source>
</evidence>
<feature type="transmembrane region" description="Helical" evidence="7">
    <location>
        <begin position="300"/>
        <end position="322"/>
    </location>
</feature>
<keyword evidence="2" id="KW-0813">Transport</keyword>
<feature type="transmembrane region" description="Helical" evidence="7">
    <location>
        <begin position="84"/>
        <end position="103"/>
    </location>
</feature>
<dbReference type="Proteomes" id="UP001432000">
    <property type="component" value="Chromosome"/>
</dbReference>
<dbReference type="PRINTS" id="PR01036">
    <property type="entry name" value="TCRTETB"/>
</dbReference>
<feature type="transmembrane region" description="Helical" evidence="7">
    <location>
        <begin position="363"/>
        <end position="388"/>
    </location>
</feature>
<evidence type="ECO:0000256" key="2">
    <source>
        <dbReference type="ARBA" id="ARBA00022448"/>
    </source>
</evidence>
<dbReference type="SUPFAM" id="SSF103473">
    <property type="entry name" value="MFS general substrate transporter"/>
    <property type="match status" value="1"/>
</dbReference>
<proteinExistence type="predicted"/>
<feature type="transmembrane region" description="Helical" evidence="7">
    <location>
        <begin position="334"/>
        <end position="357"/>
    </location>
</feature>
<dbReference type="Pfam" id="PF07690">
    <property type="entry name" value="MFS_1"/>
    <property type="match status" value="1"/>
</dbReference>
<evidence type="ECO:0000256" key="6">
    <source>
        <dbReference type="SAM" id="MobiDB-lite"/>
    </source>
</evidence>
<keyword evidence="5 7" id="KW-0472">Membrane</keyword>
<keyword evidence="4 7" id="KW-1133">Transmembrane helix</keyword>
<dbReference type="CDD" id="cd17502">
    <property type="entry name" value="MFS_Azr1_MDR_like"/>
    <property type="match status" value="1"/>
</dbReference>
<protein>
    <submittedName>
        <fullName evidence="9">MDR family MFS transporter</fullName>
    </submittedName>
</protein>
<evidence type="ECO:0000256" key="4">
    <source>
        <dbReference type="ARBA" id="ARBA00022989"/>
    </source>
</evidence>
<feature type="region of interest" description="Disordered" evidence="6">
    <location>
        <begin position="464"/>
        <end position="498"/>
    </location>
</feature>
<evidence type="ECO:0000256" key="5">
    <source>
        <dbReference type="ARBA" id="ARBA00023136"/>
    </source>
</evidence>
<evidence type="ECO:0000313" key="9">
    <source>
        <dbReference type="EMBL" id="WXG69053.1"/>
    </source>
</evidence>
<gene>
    <name evidence="9" type="ORF">WDS16_00300</name>
</gene>
<feature type="compositionally biased region" description="Polar residues" evidence="6">
    <location>
        <begin position="483"/>
        <end position="498"/>
    </location>
</feature>
<evidence type="ECO:0000256" key="7">
    <source>
        <dbReference type="SAM" id="Phobius"/>
    </source>
</evidence>
<feature type="transmembrane region" description="Helical" evidence="7">
    <location>
        <begin position="409"/>
        <end position="427"/>
    </location>
</feature>
<dbReference type="PANTHER" id="PTHR23501">
    <property type="entry name" value="MAJOR FACILITATOR SUPERFAMILY"/>
    <property type="match status" value="1"/>
</dbReference>
<dbReference type="InterPro" id="IPR020846">
    <property type="entry name" value="MFS_dom"/>
</dbReference>
<feature type="domain" description="Major facilitator superfamily (MFS) profile" evidence="8">
    <location>
        <begin position="19"/>
        <end position="466"/>
    </location>
</feature>
<evidence type="ECO:0000313" key="10">
    <source>
        <dbReference type="Proteomes" id="UP001432000"/>
    </source>
</evidence>
<keyword evidence="10" id="KW-1185">Reference proteome</keyword>
<dbReference type="InterPro" id="IPR036259">
    <property type="entry name" value="MFS_trans_sf"/>
</dbReference>
<evidence type="ECO:0000256" key="1">
    <source>
        <dbReference type="ARBA" id="ARBA00004429"/>
    </source>
</evidence>
<dbReference type="PANTHER" id="PTHR23501:SF191">
    <property type="entry name" value="VACUOLAR BASIC AMINO ACID TRANSPORTER 4"/>
    <property type="match status" value="1"/>
</dbReference>
<name>A0ABZ2PPF9_9NOCA</name>
<dbReference type="Gene3D" id="1.20.1250.20">
    <property type="entry name" value="MFS general substrate transporter like domains"/>
    <property type="match status" value="1"/>
</dbReference>
<feature type="transmembrane region" description="Helical" evidence="7">
    <location>
        <begin position="145"/>
        <end position="164"/>
    </location>
</feature>
<accession>A0ABZ2PPF9</accession>
<feature type="transmembrane region" description="Helical" evidence="7">
    <location>
        <begin position="20"/>
        <end position="42"/>
    </location>
</feature>
<feature type="transmembrane region" description="Helical" evidence="7">
    <location>
        <begin position="230"/>
        <end position="251"/>
    </location>
</feature>
<dbReference type="EMBL" id="CP147846">
    <property type="protein sequence ID" value="WXG69053.1"/>
    <property type="molecule type" value="Genomic_DNA"/>
</dbReference>
<organism evidence="9 10">
    <name type="scientific">Rhodococcus sovatensis</name>
    <dbReference type="NCBI Taxonomy" id="1805840"/>
    <lineage>
        <taxon>Bacteria</taxon>
        <taxon>Bacillati</taxon>
        <taxon>Actinomycetota</taxon>
        <taxon>Actinomycetes</taxon>
        <taxon>Mycobacteriales</taxon>
        <taxon>Nocardiaceae</taxon>
        <taxon>Rhodococcus</taxon>
    </lineage>
</organism>
<keyword evidence="3 7" id="KW-0812">Transmembrane</keyword>